<keyword evidence="8" id="KW-1185">Reference proteome</keyword>
<comment type="catalytic activity">
    <reaction evidence="4">
        <text>a (3S)-3-hydroxyacyl-CoA = a (2E)-enoyl-CoA + H2O</text>
        <dbReference type="Rhea" id="RHEA:16105"/>
        <dbReference type="ChEBI" id="CHEBI:15377"/>
        <dbReference type="ChEBI" id="CHEBI:57318"/>
        <dbReference type="ChEBI" id="CHEBI:58856"/>
        <dbReference type="EC" id="4.2.1.17"/>
    </reaction>
</comment>
<evidence type="ECO:0000313" key="8">
    <source>
        <dbReference type="Proteomes" id="UP000193566"/>
    </source>
</evidence>
<evidence type="ECO:0000256" key="6">
    <source>
        <dbReference type="RuleBase" id="RU003707"/>
    </source>
</evidence>
<comment type="similarity">
    <text evidence="2 6">Belongs to the enoyl-CoA hydratase/isomerase family.</text>
</comment>
<keyword evidence="3" id="KW-0276">Fatty acid metabolism</keyword>
<proteinExistence type="inferred from homology"/>
<sequence length="249" mass="26934">MSAGLDRRRHGSVLEVVLDRAERRNALSRALLTEIRQVFAHLPEDVRAVVLTSSDRVFCAGADFADLTGTSADLDYDRDLEDACSAIRSSAVPVVAVVDGACVGAGVELATSCDVRIAGPKAWFRVPAVELGLLYNPASIRRIHAVLPRTTITRLLVLAERFDADDALRSELVTHTADGDPREQGLTLAERLSGLPRDALAATHSLLHHLDEGRYDDVEWQGTRIRLMDSPDRNAAVAAASERHGTPAS</sequence>
<dbReference type="Proteomes" id="UP000193566">
    <property type="component" value="Unassembled WGS sequence"/>
</dbReference>
<dbReference type="EMBL" id="FXAV01000001">
    <property type="protein sequence ID" value="SMG06303.1"/>
    <property type="molecule type" value="Genomic_DNA"/>
</dbReference>
<evidence type="ECO:0000256" key="2">
    <source>
        <dbReference type="ARBA" id="ARBA00005254"/>
    </source>
</evidence>
<protein>
    <submittedName>
        <fullName evidence="7">Enoyl-CoA hydratase</fullName>
    </submittedName>
</protein>
<dbReference type="Pfam" id="PF00378">
    <property type="entry name" value="ECH_1"/>
    <property type="match status" value="1"/>
</dbReference>
<dbReference type="InterPro" id="IPR029045">
    <property type="entry name" value="ClpP/crotonase-like_dom_sf"/>
</dbReference>
<dbReference type="PANTHER" id="PTHR11941:SF54">
    <property type="entry name" value="ENOYL-COA HYDRATASE, MITOCHONDRIAL"/>
    <property type="match status" value="1"/>
</dbReference>
<evidence type="ECO:0000313" key="7">
    <source>
        <dbReference type="EMBL" id="SMG06303.1"/>
    </source>
</evidence>
<evidence type="ECO:0000256" key="1">
    <source>
        <dbReference type="ARBA" id="ARBA00002994"/>
    </source>
</evidence>
<dbReference type="SUPFAM" id="SSF52096">
    <property type="entry name" value="ClpP/crotonase"/>
    <property type="match status" value="1"/>
</dbReference>
<accession>A0ABY1M430</accession>
<organism evidence="7 8">
    <name type="scientific">Rhodococcus rhodochrous J3</name>
    <dbReference type="NCBI Taxonomy" id="903528"/>
    <lineage>
        <taxon>Bacteria</taxon>
        <taxon>Bacillati</taxon>
        <taxon>Actinomycetota</taxon>
        <taxon>Actinomycetes</taxon>
        <taxon>Mycobacteriales</taxon>
        <taxon>Nocardiaceae</taxon>
        <taxon>Rhodococcus</taxon>
    </lineage>
</organism>
<dbReference type="PANTHER" id="PTHR11941">
    <property type="entry name" value="ENOYL-COA HYDRATASE-RELATED"/>
    <property type="match status" value="1"/>
</dbReference>
<name>A0ABY1M430_RHORH</name>
<evidence type="ECO:0000256" key="4">
    <source>
        <dbReference type="ARBA" id="ARBA00023709"/>
    </source>
</evidence>
<evidence type="ECO:0000256" key="3">
    <source>
        <dbReference type="ARBA" id="ARBA00022832"/>
    </source>
</evidence>
<comment type="function">
    <text evidence="1">Could possibly oxidize fatty acids using specific components.</text>
</comment>
<dbReference type="InterPro" id="IPR001753">
    <property type="entry name" value="Enoyl-CoA_hydra/iso"/>
</dbReference>
<dbReference type="RefSeq" id="WP_059383884.1">
    <property type="nucleotide sequence ID" value="NZ_FXAV01000001.1"/>
</dbReference>
<dbReference type="InterPro" id="IPR018376">
    <property type="entry name" value="Enoyl-CoA_hyd/isom_CS"/>
</dbReference>
<dbReference type="PROSITE" id="PS00166">
    <property type="entry name" value="ENOYL_COA_HYDRATASE"/>
    <property type="match status" value="1"/>
</dbReference>
<keyword evidence="3" id="KW-0443">Lipid metabolism</keyword>
<comment type="caution">
    <text evidence="7">The sequence shown here is derived from an EMBL/GenBank/DDBJ whole genome shotgun (WGS) entry which is preliminary data.</text>
</comment>
<dbReference type="Gene3D" id="3.90.226.10">
    <property type="entry name" value="2-enoyl-CoA Hydratase, Chain A, domain 1"/>
    <property type="match status" value="1"/>
</dbReference>
<dbReference type="CDD" id="cd06558">
    <property type="entry name" value="crotonase-like"/>
    <property type="match status" value="1"/>
</dbReference>
<reference evidence="7 8" key="1">
    <citation type="submission" date="2017-04" db="EMBL/GenBank/DDBJ databases">
        <authorList>
            <person name="Varghese N."/>
            <person name="Submissions S."/>
        </authorList>
    </citation>
    <scope>NUCLEOTIDE SEQUENCE [LARGE SCALE GENOMIC DNA]</scope>
    <source>
        <strain evidence="7 8">J3</strain>
    </source>
</reference>
<gene>
    <name evidence="7" type="ORF">SAMN02745947_00126</name>
</gene>
<comment type="catalytic activity">
    <reaction evidence="5">
        <text>a 4-saturated-(3S)-3-hydroxyacyl-CoA = a (3E)-enoyl-CoA + H2O</text>
        <dbReference type="Rhea" id="RHEA:20724"/>
        <dbReference type="ChEBI" id="CHEBI:15377"/>
        <dbReference type="ChEBI" id="CHEBI:58521"/>
        <dbReference type="ChEBI" id="CHEBI:137480"/>
        <dbReference type="EC" id="4.2.1.17"/>
    </reaction>
</comment>
<evidence type="ECO:0000256" key="5">
    <source>
        <dbReference type="ARBA" id="ARBA00023717"/>
    </source>
</evidence>